<dbReference type="InterPro" id="IPR003347">
    <property type="entry name" value="JmjC_dom"/>
</dbReference>
<feature type="compositionally biased region" description="Basic residues" evidence="1">
    <location>
        <begin position="266"/>
        <end position="275"/>
    </location>
</feature>
<protein>
    <submittedName>
        <fullName evidence="3">Unplaced genomic scaffold GYMLUscaffold_139, whole genome shotgun sequence</fullName>
    </submittedName>
</protein>
<feature type="compositionally biased region" description="Polar residues" evidence="1">
    <location>
        <begin position="537"/>
        <end position="547"/>
    </location>
</feature>
<feature type="region of interest" description="Disordered" evidence="1">
    <location>
        <begin position="194"/>
        <end position="216"/>
    </location>
</feature>
<reference evidence="3 4" key="1">
    <citation type="submission" date="2014-04" db="EMBL/GenBank/DDBJ databases">
        <title>Evolutionary Origins and Diversification of the Mycorrhizal Mutualists.</title>
        <authorList>
            <consortium name="DOE Joint Genome Institute"/>
            <consortium name="Mycorrhizal Genomics Consortium"/>
            <person name="Kohler A."/>
            <person name="Kuo A."/>
            <person name="Nagy L.G."/>
            <person name="Floudas D."/>
            <person name="Copeland A."/>
            <person name="Barry K.W."/>
            <person name="Cichocki N."/>
            <person name="Veneault-Fourrey C."/>
            <person name="LaButti K."/>
            <person name="Lindquist E.A."/>
            <person name="Lipzen A."/>
            <person name="Lundell T."/>
            <person name="Morin E."/>
            <person name="Murat C."/>
            <person name="Riley R."/>
            <person name="Ohm R."/>
            <person name="Sun H."/>
            <person name="Tunlid A."/>
            <person name="Henrissat B."/>
            <person name="Grigoriev I.V."/>
            <person name="Hibbett D.S."/>
            <person name="Martin F."/>
        </authorList>
    </citation>
    <scope>NUCLEOTIDE SEQUENCE [LARGE SCALE GENOMIC DNA]</scope>
    <source>
        <strain evidence="3 4">FD-317 M1</strain>
    </source>
</reference>
<organism evidence="3 4">
    <name type="scientific">Collybiopsis luxurians FD-317 M1</name>
    <dbReference type="NCBI Taxonomy" id="944289"/>
    <lineage>
        <taxon>Eukaryota</taxon>
        <taxon>Fungi</taxon>
        <taxon>Dikarya</taxon>
        <taxon>Basidiomycota</taxon>
        <taxon>Agaricomycotina</taxon>
        <taxon>Agaricomycetes</taxon>
        <taxon>Agaricomycetidae</taxon>
        <taxon>Agaricales</taxon>
        <taxon>Marasmiineae</taxon>
        <taxon>Omphalotaceae</taxon>
        <taxon>Collybiopsis</taxon>
        <taxon>Collybiopsis luxurians</taxon>
    </lineage>
</organism>
<feature type="region of interest" description="Disordered" evidence="1">
    <location>
        <begin position="692"/>
        <end position="718"/>
    </location>
</feature>
<gene>
    <name evidence="3" type="ORF">GYMLUDRAFT_252707</name>
</gene>
<proteinExistence type="predicted"/>
<evidence type="ECO:0000256" key="1">
    <source>
        <dbReference type="SAM" id="MobiDB-lite"/>
    </source>
</evidence>
<feature type="region of interest" description="Disordered" evidence="1">
    <location>
        <begin position="240"/>
        <end position="288"/>
    </location>
</feature>
<dbReference type="PROSITE" id="PS51184">
    <property type="entry name" value="JMJC"/>
    <property type="match status" value="1"/>
</dbReference>
<dbReference type="SUPFAM" id="SSF51197">
    <property type="entry name" value="Clavaminate synthase-like"/>
    <property type="match status" value="1"/>
</dbReference>
<sequence length="1231" mass="137464">MLHTNTFDVEVPCFECVAVPGWNQLKAVRLDLDLLDLLEEAERDRLLRQESGYESDESRDGTGDEDNDEDQHLHTLDPEFLHTLEELEYDIFLGDLTGEDTESDSDGPDPPSNLSCPRHIPSLFLSANPVHPTLYPPSPMPDRLLRQESGYESDESRDGTGDEDNDEDQHLHTLDPEFLHTLEELEYDIFLGDLTGEDTESDSDGPDPPSNLSCPRHIPSLFLSANPVHPTLYPPSPMPLLKIDPLSTRKRKRQARNKAQMDKKYAYKRQRRNAKHAQTSGRKYDKEVSRKRTEAAEVVHLDFDAKLLPISSTGFQGKRIQSLFKHLARNEILAKLMYYDWDATYDLVICNREGRGLVYCLANPHDPQWLAYIHPELSQTIGYSHGGGQTSPSNTKHTQRDGQVLETLLSNDANTKQMMRLYEPWTPPSTRISPTPYLPPPPSTLVLKPLLPTTLAMETMVQEVAPSPAQDTKGGELVLWDLEAAKTETEIGQNGIDEQGEKAASLNRATPERQTSGRSELFSFPEPGHESGVHPQSGFNESYLESNSFLPSTPSWPPWANQNVGQLYNNRESALTAGGRSMTTYGHGSSAWGGSMQPPEPLGSLADAQQNASDWDTFVDQSSTTSFAIPEISLPLCPPTPSLPPTHSATPPAPHLATPPLVLETSASGGCPTCSSRKTSSIDTAMLPSLPNASRQFSDAEDPNEEMTPLSPPPATPPPRVRPYCIPCPKLPPVDLLTDVVGIQVHQDAQKVLWPCGWETVLPTGIEDGINVLESDAERVRWMADPKNAVSDEHSMIKYLDKSAYSDDDGSLIEDIRYLNARNYVVVVPGGIFHHKRAFRTIEDISIKFGLGIDDDLKLQYHDLKMRAKDYQSGLFRVDTEVANFIADVTNPNVVSMILDVPVAHQAIPHPYHLIDDRANSFRHLNSDRRLTVLDVKSATLHRDSLFASTWGLLHHAGTFTNVHQDAEGYSIAGQVLGDRDDPQPKIWAIMTFKDPSVALQAPAVVADRMQSICNYINVRNGSGWKWDGQVWEGCQVELMYLCPGDMFFQPPGALHLVYTPRACVAFGGHFYSYDSLHLTEWTWRLQHLKSNFITNQNPARVKEVLNWMMLNFPNKGGHVFYKWAVAALCRMILVESEYVHQGQQRIRVGNALDRRAAHIAILVARMCLGMSSPLPGEDEEAKIKLHLDELVIKADYFDPGEPFTLSKDLSKIVKEMAVTVWAHKSKKNKT</sequence>
<dbReference type="HOGENOM" id="CLU_276813_0_0_1"/>
<feature type="compositionally biased region" description="Acidic residues" evidence="1">
    <location>
        <begin position="195"/>
        <end position="205"/>
    </location>
</feature>
<feature type="compositionally biased region" description="Acidic residues" evidence="1">
    <location>
        <begin position="97"/>
        <end position="107"/>
    </location>
</feature>
<accession>A0A0D0B939</accession>
<dbReference type="EMBL" id="KN834887">
    <property type="protein sequence ID" value="KIK50716.1"/>
    <property type="molecule type" value="Genomic_DNA"/>
</dbReference>
<evidence type="ECO:0000313" key="3">
    <source>
        <dbReference type="EMBL" id="KIK50716.1"/>
    </source>
</evidence>
<feature type="region of interest" description="Disordered" evidence="1">
    <location>
        <begin position="495"/>
        <end position="547"/>
    </location>
</feature>
<evidence type="ECO:0000259" key="2">
    <source>
        <dbReference type="PROSITE" id="PS51184"/>
    </source>
</evidence>
<name>A0A0D0B939_9AGAR</name>
<evidence type="ECO:0000313" key="4">
    <source>
        <dbReference type="Proteomes" id="UP000053593"/>
    </source>
</evidence>
<keyword evidence="4" id="KW-1185">Reference proteome</keyword>
<dbReference type="Gene3D" id="2.60.120.650">
    <property type="entry name" value="Cupin"/>
    <property type="match status" value="1"/>
</dbReference>
<feature type="region of interest" description="Disordered" evidence="1">
    <location>
        <begin position="96"/>
        <end position="170"/>
    </location>
</feature>
<dbReference type="OrthoDB" id="2635829at2759"/>
<feature type="domain" description="JmjC" evidence="2">
    <location>
        <begin position="920"/>
        <end position="1088"/>
    </location>
</feature>
<feature type="region of interest" description="Disordered" evidence="1">
    <location>
        <begin position="48"/>
        <end position="72"/>
    </location>
</feature>
<dbReference type="AlphaFoldDB" id="A0A0D0B939"/>
<dbReference type="Proteomes" id="UP000053593">
    <property type="component" value="Unassembled WGS sequence"/>
</dbReference>